<protein>
    <submittedName>
        <fullName evidence="2">Uncharacterized protein</fullName>
    </submittedName>
</protein>
<reference evidence="2 3" key="1">
    <citation type="submission" date="2018-04" db="EMBL/GenBank/DDBJ databases">
        <title>Genomic Encyclopedia of Archaeal and Bacterial Type Strains, Phase II (KMG-II): from individual species to whole genera.</title>
        <authorList>
            <person name="Goeker M."/>
        </authorList>
    </citation>
    <scope>NUCLEOTIDE SEQUENCE [LARGE SCALE GENOMIC DNA]</scope>
    <source>
        <strain evidence="2 3">DSM 25731</strain>
    </source>
</reference>
<dbReference type="RefSeq" id="WP_108115937.1">
    <property type="nucleotide sequence ID" value="NZ_QBKT01000008.1"/>
</dbReference>
<feature type="region of interest" description="Disordered" evidence="1">
    <location>
        <begin position="201"/>
        <end position="239"/>
    </location>
</feature>
<name>A0A2T6BUN7_9FLAO</name>
<evidence type="ECO:0000313" key="2">
    <source>
        <dbReference type="EMBL" id="PTX59783.1"/>
    </source>
</evidence>
<feature type="compositionally biased region" description="Basic residues" evidence="1">
    <location>
        <begin position="1"/>
        <end position="10"/>
    </location>
</feature>
<feature type="compositionally biased region" description="Basic and acidic residues" evidence="1">
    <location>
        <begin position="11"/>
        <end position="24"/>
    </location>
</feature>
<feature type="compositionally biased region" description="Basic and acidic residues" evidence="1">
    <location>
        <begin position="68"/>
        <end position="99"/>
    </location>
</feature>
<sequence>MAKHWKKFVKKEKAPAQENEELKDITSLLSPNAKKSDKSLEDVAEFNSSLKSLIDEQKQLEEQMAELTGKKEASNTDKRYEHEIKTIDQKRKEEAAAEAKRKKRKESHRKKEDDRWEVTPSFHKKRKENTNIPPVSKQRTTAIPNTDFIQKKKADNSSIPVPEVRKRTAPSIETKKKREKTSLLNFGETIEKTKKVVDDFTKRPKKSVATVAKKAKQKSPTVTRKAPKRNTQKPKRQQQTLLQQVEKRIKETPLQPKKKLVETVSNTTKKVEKKLDSFVNKTVKKKEVQTVKTVVQKASKAIDTLDTIGKKVSEVNDTFHTVRTKGNELQTGIEKVTSVVKSPELQSLSKKVSKSVGIVNKVGNKLNKVDQLFNTANKKLDKTKTVTTLFEKKLNSVDFISGKDSKTNNAFDFGFIQQQETKKEETNSFNVGNKKLDVAVNVIKTAQNVKKGIDILKDTKKQKDSFAL</sequence>
<dbReference type="AlphaFoldDB" id="A0A2T6BUN7"/>
<dbReference type="Proteomes" id="UP000244090">
    <property type="component" value="Unassembled WGS sequence"/>
</dbReference>
<feature type="compositionally biased region" description="Basic residues" evidence="1">
    <location>
        <begin position="225"/>
        <end position="236"/>
    </location>
</feature>
<proteinExistence type="predicted"/>
<gene>
    <name evidence="2" type="ORF">C8N46_10893</name>
</gene>
<feature type="compositionally biased region" description="Polar residues" evidence="1">
    <location>
        <begin position="130"/>
        <end position="148"/>
    </location>
</feature>
<keyword evidence="3" id="KW-1185">Reference proteome</keyword>
<organism evidence="2 3">
    <name type="scientific">Kordia periserrulae</name>
    <dbReference type="NCBI Taxonomy" id="701523"/>
    <lineage>
        <taxon>Bacteria</taxon>
        <taxon>Pseudomonadati</taxon>
        <taxon>Bacteroidota</taxon>
        <taxon>Flavobacteriia</taxon>
        <taxon>Flavobacteriales</taxon>
        <taxon>Flavobacteriaceae</taxon>
        <taxon>Kordia</taxon>
    </lineage>
</organism>
<accession>A0A2T6BUN7</accession>
<feature type="region of interest" description="Disordered" evidence="1">
    <location>
        <begin position="1"/>
        <end position="25"/>
    </location>
</feature>
<evidence type="ECO:0000256" key="1">
    <source>
        <dbReference type="SAM" id="MobiDB-lite"/>
    </source>
</evidence>
<feature type="region of interest" description="Disordered" evidence="1">
    <location>
        <begin position="61"/>
        <end position="176"/>
    </location>
</feature>
<dbReference type="EMBL" id="QBKT01000008">
    <property type="protein sequence ID" value="PTX59783.1"/>
    <property type="molecule type" value="Genomic_DNA"/>
</dbReference>
<comment type="caution">
    <text evidence="2">The sequence shown here is derived from an EMBL/GenBank/DDBJ whole genome shotgun (WGS) entry which is preliminary data.</text>
</comment>
<dbReference type="OrthoDB" id="1188914at2"/>
<evidence type="ECO:0000313" key="3">
    <source>
        <dbReference type="Proteomes" id="UP000244090"/>
    </source>
</evidence>